<protein>
    <submittedName>
        <fullName evidence="2">Uncharacterized protein</fullName>
    </submittedName>
</protein>
<feature type="transmembrane region" description="Helical" evidence="1">
    <location>
        <begin position="299"/>
        <end position="317"/>
    </location>
</feature>
<reference evidence="2" key="1">
    <citation type="submission" date="2018-03" db="EMBL/GenBank/DDBJ databases">
        <authorList>
            <person name="Guldener U."/>
        </authorList>
    </citation>
    <scope>NUCLEOTIDE SEQUENCE</scope>
</reference>
<evidence type="ECO:0000313" key="3">
    <source>
        <dbReference type="Proteomes" id="UP001187734"/>
    </source>
</evidence>
<organism evidence="2 3">
    <name type="scientific">Fusarium torulosum</name>
    <dbReference type="NCBI Taxonomy" id="33205"/>
    <lineage>
        <taxon>Eukaryota</taxon>
        <taxon>Fungi</taxon>
        <taxon>Dikarya</taxon>
        <taxon>Ascomycota</taxon>
        <taxon>Pezizomycotina</taxon>
        <taxon>Sordariomycetes</taxon>
        <taxon>Hypocreomycetidae</taxon>
        <taxon>Hypocreales</taxon>
        <taxon>Nectriaceae</taxon>
        <taxon>Fusarium</taxon>
    </lineage>
</organism>
<dbReference type="EMBL" id="ONZP01000026">
    <property type="protein sequence ID" value="SPJ71034.1"/>
    <property type="molecule type" value="Genomic_DNA"/>
</dbReference>
<sequence>MNPFHKLHLPDLKLDIHRSCVAIFSRVDPISRQSTFFTVDFMHGHWPRIALEPKTRLQEVYKGQSDSEPAFGREFRVHLVYLSSATRWWTNVLNSVNEQLIAYEQKLQIEFDTEGGNTEPILTELNKALHSVSAHLQRYLSEIQSLGGIVTDLIADYALIHQHDVVTGNNHDHEEATRGYKMILSTVEATGRFAVELEKKAQNTLALLFNRIQINSDRMLVANGQAMQAILKAMQEDAGLSRQMARQSHMLAKDMKRDSVAMKTIAIVTMFFLPGATFAALLSMPFFDNDNWLSKASRFWVWAALTFPFTIACFIFYKVWQGRARRHSNAQE</sequence>
<name>A0AAE8LYW5_9HYPO</name>
<evidence type="ECO:0000256" key="1">
    <source>
        <dbReference type="SAM" id="Phobius"/>
    </source>
</evidence>
<keyword evidence="3" id="KW-1185">Reference proteome</keyword>
<keyword evidence="1" id="KW-0812">Transmembrane</keyword>
<keyword evidence="1" id="KW-1133">Transmembrane helix</keyword>
<feature type="transmembrane region" description="Helical" evidence="1">
    <location>
        <begin position="265"/>
        <end position="287"/>
    </location>
</feature>
<dbReference type="AlphaFoldDB" id="A0AAE8LYW5"/>
<comment type="caution">
    <text evidence="2">The sequence shown here is derived from an EMBL/GenBank/DDBJ whole genome shotgun (WGS) entry which is preliminary data.</text>
</comment>
<proteinExistence type="predicted"/>
<dbReference type="Proteomes" id="UP001187734">
    <property type="component" value="Unassembled WGS sequence"/>
</dbReference>
<dbReference type="Gene3D" id="1.20.58.340">
    <property type="entry name" value="Magnesium transport protein CorA, transmembrane region"/>
    <property type="match status" value="1"/>
</dbReference>
<accession>A0AAE8LYW5</accession>
<gene>
    <name evidence="2" type="ORF">FTOL_00762</name>
</gene>
<keyword evidence="1" id="KW-0472">Membrane</keyword>
<evidence type="ECO:0000313" key="2">
    <source>
        <dbReference type="EMBL" id="SPJ71034.1"/>
    </source>
</evidence>